<feature type="repeat" description="PPR" evidence="3">
    <location>
        <begin position="294"/>
        <end position="328"/>
    </location>
</feature>
<feature type="repeat" description="PPR" evidence="3">
    <location>
        <begin position="193"/>
        <end position="227"/>
    </location>
</feature>
<comment type="similarity">
    <text evidence="2">Belongs to the PPR family. PCMP-E subfamily.</text>
</comment>
<proteinExistence type="inferred from homology"/>
<reference evidence="4 5" key="1">
    <citation type="journal article" date="2022" name="Nat. Plants">
        <title>Genomes of leafy and leafless Platanthera orchids illuminate the evolution of mycoheterotrophy.</title>
        <authorList>
            <person name="Li M.H."/>
            <person name="Liu K.W."/>
            <person name="Li Z."/>
            <person name="Lu H.C."/>
            <person name="Ye Q.L."/>
            <person name="Zhang D."/>
            <person name="Wang J.Y."/>
            <person name="Li Y.F."/>
            <person name="Zhong Z.M."/>
            <person name="Liu X."/>
            <person name="Yu X."/>
            <person name="Liu D.K."/>
            <person name="Tu X.D."/>
            <person name="Liu B."/>
            <person name="Hao Y."/>
            <person name="Liao X.Y."/>
            <person name="Jiang Y.T."/>
            <person name="Sun W.H."/>
            <person name="Chen J."/>
            <person name="Chen Y.Q."/>
            <person name="Ai Y."/>
            <person name="Zhai J.W."/>
            <person name="Wu S.S."/>
            <person name="Zhou Z."/>
            <person name="Hsiao Y.Y."/>
            <person name="Wu W.L."/>
            <person name="Chen Y.Y."/>
            <person name="Lin Y.F."/>
            <person name="Hsu J.L."/>
            <person name="Li C.Y."/>
            <person name="Wang Z.W."/>
            <person name="Zhao X."/>
            <person name="Zhong W.Y."/>
            <person name="Ma X.K."/>
            <person name="Ma L."/>
            <person name="Huang J."/>
            <person name="Chen G.Z."/>
            <person name="Huang M.Z."/>
            <person name="Huang L."/>
            <person name="Peng D.H."/>
            <person name="Luo Y.B."/>
            <person name="Zou S.Q."/>
            <person name="Chen S.P."/>
            <person name="Lan S."/>
            <person name="Tsai W.C."/>
            <person name="Van de Peer Y."/>
            <person name="Liu Z.J."/>
        </authorList>
    </citation>
    <scope>NUCLEOTIDE SEQUENCE [LARGE SCALE GENOMIC DNA]</scope>
    <source>
        <strain evidence="4">Lor287</strain>
    </source>
</reference>
<dbReference type="FunFam" id="1.25.40.10:FF:000280">
    <property type="entry name" value="Pentatricopeptide repeat-containing protein"/>
    <property type="match status" value="1"/>
</dbReference>
<dbReference type="EMBL" id="JBBWWQ010000014">
    <property type="protein sequence ID" value="KAK8930472.1"/>
    <property type="molecule type" value="Genomic_DNA"/>
</dbReference>
<dbReference type="AlphaFoldDB" id="A0AAP0G057"/>
<dbReference type="PANTHER" id="PTHR47926:SF537">
    <property type="entry name" value="PENTACOTRIPEPTIDE-REPEAT REGION OF PRORP DOMAIN-CONTAINING PROTEIN"/>
    <property type="match status" value="1"/>
</dbReference>
<evidence type="ECO:0000256" key="3">
    <source>
        <dbReference type="PROSITE-ProRule" id="PRU00708"/>
    </source>
</evidence>
<gene>
    <name evidence="4" type="primary">PCMP-H12</name>
    <name evidence="4" type="ORF">KSP39_PZI016879</name>
</gene>
<sequence>MEQRLISLLQSSPRLDQLKQIHALISRTCPNLTPIFLKLLLNQPATIRYARQVFFTVPSPDSLISNSVLSAHSKLSLHREALEIFHHWHRRGAQITSFSIPSVLKACASLAALDAGKQVHSIVLQLGFFSNVFIHTALVDYYVKNNDVCSAQKAFDEIVDKDPVPYNCLIFGYSKSSDVVQARHLFDTMPQRTASSWNTIIACYAHQGDFNEALTLFERMLEEGFQPNEITIVVLLSICAKVSDLETGLKVKKLIDGHHSRSSLIVRTAIIEMYVKCGAVDEARLEFNQMDRRDVVAWSAMIAGYAQNGRSNEALELFKKMQSECCEPNEVTLVSVLSACSQLGSTDVAERIGTYVESLGFTSSVYVNSALLDMYAKCGNIQKARRIFDEMSQRDIISWNSMIGGLAYNGFAEDAVSLYHEMIQESLKPNDITFVGLLTACTHAGLVDLGLKFFHSMRSEHHTVPKIEHCACIVDLFCRSGRVDDAYRFILEMEMKPNVVIWGTLLSACRIHSNIELAKISVARLLELEPENSSNYVLFSNLCAEAGQWEEARSMRKLMKSKDVQKLAAYSWIELNGRLNKFLVGDRSHVRCDEIYDTVDELNLQLKGVHEFYLEESI</sequence>
<dbReference type="InterPro" id="IPR046960">
    <property type="entry name" value="PPR_At4g14850-like_plant"/>
</dbReference>
<dbReference type="Pfam" id="PF13041">
    <property type="entry name" value="PPR_2"/>
    <property type="match status" value="3"/>
</dbReference>
<dbReference type="GO" id="GO:0009451">
    <property type="term" value="P:RNA modification"/>
    <property type="evidence" value="ECO:0007669"/>
    <property type="project" value="InterPro"/>
</dbReference>
<dbReference type="FunFam" id="1.25.40.10:FF:000031">
    <property type="entry name" value="Pentatricopeptide repeat-containing protein mitochondrial"/>
    <property type="match status" value="2"/>
</dbReference>
<feature type="repeat" description="PPR" evidence="3">
    <location>
        <begin position="395"/>
        <end position="429"/>
    </location>
</feature>
<keyword evidence="1" id="KW-0677">Repeat</keyword>
<dbReference type="InterPro" id="IPR002885">
    <property type="entry name" value="PPR_rpt"/>
</dbReference>
<evidence type="ECO:0000313" key="5">
    <source>
        <dbReference type="Proteomes" id="UP001418222"/>
    </source>
</evidence>
<dbReference type="PROSITE" id="PS51375">
    <property type="entry name" value="PPR"/>
    <property type="match status" value="5"/>
</dbReference>
<evidence type="ECO:0000313" key="4">
    <source>
        <dbReference type="EMBL" id="KAK8930472.1"/>
    </source>
</evidence>
<dbReference type="InterPro" id="IPR046848">
    <property type="entry name" value="E_motif"/>
</dbReference>
<feature type="repeat" description="PPR" evidence="3">
    <location>
        <begin position="162"/>
        <end position="192"/>
    </location>
</feature>
<dbReference type="InterPro" id="IPR011990">
    <property type="entry name" value="TPR-like_helical_dom_sf"/>
</dbReference>
<comment type="caution">
    <text evidence="4">The sequence shown here is derived from an EMBL/GenBank/DDBJ whole genome shotgun (WGS) entry which is preliminary data.</text>
</comment>
<feature type="repeat" description="PPR" evidence="3">
    <location>
        <begin position="364"/>
        <end position="394"/>
    </location>
</feature>
<accession>A0AAP0G057</accession>
<dbReference type="Pfam" id="PF20431">
    <property type="entry name" value="E_motif"/>
    <property type="match status" value="1"/>
</dbReference>
<dbReference type="Proteomes" id="UP001418222">
    <property type="component" value="Unassembled WGS sequence"/>
</dbReference>
<protein>
    <submittedName>
        <fullName evidence="4">Pentatricopeptide repeat-containing protein</fullName>
    </submittedName>
</protein>
<evidence type="ECO:0000256" key="1">
    <source>
        <dbReference type="ARBA" id="ARBA00022737"/>
    </source>
</evidence>
<organism evidence="4 5">
    <name type="scientific">Platanthera zijinensis</name>
    <dbReference type="NCBI Taxonomy" id="2320716"/>
    <lineage>
        <taxon>Eukaryota</taxon>
        <taxon>Viridiplantae</taxon>
        <taxon>Streptophyta</taxon>
        <taxon>Embryophyta</taxon>
        <taxon>Tracheophyta</taxon>
        <taxon>Spermatophyta</taxon>
        <taxon>Magnoliopsida</taxon>
        <taxon>Liliopsida</taxon>
        <taxon>Asparagales</taxon>
        <taxon>Orchidaceae</taxon>
        <taxon>Orchidoideae</taxon>
        <taxon>Orchideae</taxon>
        <taxon>Orchidinae</taxon>
        <taxon>Platanthera</taxon>
    </lineage>
</organism>
<dbReference type="PANTHER" id="PTHR47926">
    <property type="entry name" value="PENTATRICOPEPTIDE REPEAT-CONTAINING PROTEIN"/>
    <property type="match status" value="1"/>
</dbReference>
<dbReference type="Pfam" id="PF01535">
    <property type="entry name" value="PPR"/>
    <property type="match status" value="3"/>
</dbReference>
<keyword evidence="5" id="KW-1185">Reference proteome</keyword>
<evidence type="ECO:0000256" key="2">
    <source>
        <dbReference type="ARBA" id="ARBA00061659"/>
    </source>
</evidence>
<dbReference type="SUPFAM" id="SSF48452">
    <property type="entry name" value="TPR-like"/>
    <property type="match status" value="1"/>
</dbReference>
<dbReference type="Gene3D" id="1.25.40.10">
    <property type="entry name" value="Tetratricopeptide repeat domain"/>
    <property type="match status" value="3"/>
</dbReference>
<dbReference type="GO" id="GO:0003723">
    <property type="term" value="F:RNA binding"/>
    <property type="evidence" value="ECO:0007669"/>
    <property type="project" value="InterPro"/>
</dbReference>
<name>A0AAP0G057_9ASPA</name>
<dbReference type="NCBIfam" id="TIGR00756">
    <property type="entry name" value="PPR"/>
    <property type="match status" value="4"/>
</dbReference>